<evidence type="ECO:0000313" key="1">
    <source>
        <dbReference type="EMBL" id="EFM8154059.1"/>
    </source>
</evidence>
<evidence type="ECO:0000313" key="2">
    <source>
        <dbReference type="Proteomes" id="UP000555763"/>
    </source>
</evidence>
<dbReference type="AlphaFoldDB" id="A0A828P6N0"/>
<sequence>MKILKGLTDEPETVFQQIAVMIESGMIISAIGDEECYDLADAVFALAQQYARSACDAFKEQRT</sequence>
<proteinExistence type="predicted"/>
<reference evidence="1 2" key="1">
    <citation type="submission" date="2020-02" db="EMBL/GenBank/DDBJ databases">
        <authorList>
            <consortium name="PulseNet: The National Subtyping Network for Foodborne Disease Surveillance"/>
            <person name="Tarr C.L."/>
            <person name="Trees E."/>
            <person name="Katz L.S."/>
            <person name="Carleton-Romer H.A."/>
            <person name="Stroika S."/>
            <person name="Kucerova Z."/>
            <person name="Roache K.F."/>
            <person name="Sabol A.L."/>
            <person name="Besser J."/>
            <person name="Gerner-Smidt P."/>
        </authorList>
    </citation>
    <scope>NUCLEOTIDE SEQUENCE [LARGE SCALE GENOMIC DNA]</scope>
    <source>
        <strain evidence="1 2">PNUSAE002719</strain>
    </source>
</reference>
<comment type="caution">
    <text evidence="1">The sequence shown here is derived from an EMBL/GenBank/DDBJ whole genome shotgun (WGS) entry which is preliminary data.</text>
</comment>
<organism evidence="1 2">
    <name type="scientific">Escherichia coli</name>
    <dbReference type="NCBI Taxonomy" id="562"/>
    <lineage>
        <taxon>Bacteria</taxon>
        <taxon>Pseudomonadati</taxon>
        <taxon>Pseudomonadota</taxon>
        <taxon>Gammaproteobacteria</taxon>
        <taxon>Enterobacterales</taxon>
        <taxon>Enterobacteriaceae</taxon>
        <taxon>Escherichia</taxon>
    </lineage>
</organism>
<dbReference type="Proteomes" id="UP000555763">
    <property type="component" value="Unassembled WGS sequence"/>
</dbReference>
<dbReference type="EMBL" id="AATLZG010000009">
    <property type="protein sequence ID" value="EFM8154059.1"/>
    <property type="molecule type" value="Genomic_DNA"/>
</dbReference>
<protein>
    <submittedName>
        <fullName evidence="1">Uncharacterized protein</fullName>
    </submittedName>
</protein>
<accession>A0A828P6N0</accession>
<gene>
    <name evidence="1" type="ORF">A5U30_001654</name>
</gene>
<dbReference type="RefSeq" id="WP_332378742.1">
    <property type="nucleotide sequence ID" value="NZ_JAVDCF010000002.1"/>
</dbReference>
<name>A0A828P6N0_ECOLX</name>